<dbReference type="Proteomes" id="UP001383192">
    <property type="component" value="Unassembled WGS sequence"/>
</dbReference>
<proteinExistence type="predicted"/>
<feature type="region of interest" description="Disordered" evidence="1">
    <location>
        <begin position="91"/>
        <end position="110"/>
    </location>
</feature>
<evidence type="ECO:0000313" key="2">
    <source>
        <dbReference type="EMBL" id="KAK7051671.1"/>
    </source>
</evidence>
<keyword evidence="3" id="KW-1185">Reference proteome</keyword>
<sequence>MPPTKGPLWVYFHQGEKQNSSQYKAYCYECLKQHRPADAPINVDVTDELMKAETWFNDAIAKTKSVLGEKTAMAAHLKKCLHVTKAAKKVAEREVPSKSNGKRVLGANDDSDDEAECLKKRRLEETAEKILKQTELKPFKGLDIPFTADQIPQLLAQFLRATLSANLPFHWVEDPEVITLFLMFRSMACDVIPERKYLLGKLLDNAHDNVEDMLVKLFKGLMATLRYRYSPIYTESHADKV</sequence>
<evidence type="ECO:0000256" key="1">
    <source>
        <dbReference type="SAM" id="MobiDB-lite"/>
    </source>
</evidence>
<gene>
    <name evidence="2" type="ORF">VNI00_004650</name>
</gene>
<name>A0AAW0DFK4_9AGAR</name>
<reference evidence="2 3" key="1">
    <citation type="submission" date="2024-01" db="EMBL/GenBank/DDBJ databases">
        <title>A draft genome for a cacao thread blight-causing isolate of Paramarasmius palmivorus.</title>
        <authorList>
            <person name="Baruah I.K."/>
            <person name="Bukari Y."/>
            <person name="Amoako-Attah I."/>
            <person name="Meinhardt L.W."/>
            <person name="Bailey B.A."/>
            <person name="Cohen S.P."/>
        </authorList>
    </citation>
    <scope>NUCLEOTIDE SEQUENCE [LARGE SCALE GENOMIC DNA]</scope>
    <source>
        <strain evidence="2 3">GH-12</strain>
    </source>
</reference>
<organism evidence="2 3">
    <name type="scientific">Paramarasmius palmivorus</name>
    <dbReference type="NCBI Taxonomy" id="297713"/>
    <lineage>
        <taxon>Eukaryota</taxon>
        <taxon>Fungi</taxon>
        <taxon>Dikarya</taxon>
        <taxon>Basidiomycota</taxon>
        <taxon>Agaricomycotina</taxon>
        <taxon>Agaricomycetes</taxon>
        <taxon>Agaricomycetidae</taxon>
        <taxon>Agaricales</taxon>
        <taxon>Marasmiineae</taxon>
        <taxon>Marasmiaceae</taxon>
        <taxon>Paramarasmius</taxon>
    </lineage>
</organism>
<protein>
    <submittedName>
        <fullName evidence="2">Uncharacterized protein</fullName>
    </submittedName>
</protein>
<dbReference type="AlphaFoldDB" id="A0AAW0DFK4"/>
<evidence type="ECO:0000313" key="3">
    <source>
        <dbReference type="Proteomes" id="UP001383192"/>
    </source>
</evidence>
<accession>A0AAW0DFK4</accession>
<comment type="caution">
    <text evidence="2">The sequence shown here is derived from an EMBL/GenBank/DDBJ whole genome shotgun (WGS) entry which is preliminary data.</text>
</comment>
<dbReference type="EMBL" id="JAYKXP010000012">
    <property type="protein sequence ID" value="KAK7051671.1"/>
    <property type="molecule type" value="Genomic_DNA"/>
</dbReference>